<evidence type="ECO:0000313" key="1">
    <source>
        <dbReference type="EMBL" id="TVO59571.1"/>
    </source>
</evidence>
<reference evidence="1 2" key="1">
    <citation type="submission" date="2019-07" db="EMBL/GenBank/DDBJ databases">
        <title>The pathways for chlorine oxyanion respiration interact through the shared metabolite chlorate.</title>
        <authorList>
            <person name="Barnum T.P."/>
            <person name="Cheng Y."/>
            <person name="Hill K.A."/>
            <person name="Lucas L.N."/>
            <person name="Carlson H.K."/>
            <person name="Coates J.D."/>
        </authorList>
    </citation>
    <scope>NUCLEOTIDE SEQUENCE [LARGE SCALE GENOMIC DNA]</scope>
    <source>
        <strain evidence="1 2">SFB-2</strain>
    </source>
</reference>
<accession>A0ABY3EVV9</accession>
<keyword evidence="2" id="KW-1185">Reference proteome</keyword>
<comment type="caution">
    <text evidence="1">The sequence shown here is derived from an EMBL/GenBank/DDBJ whole genome shotgun (WGS) entry which is preliminary data.</text>
</comment>
<sequence>MAGLAEEHSVSREPVRLLGSETCPYLTRPVSSGRNVSVGRVVNSNRTQFIAEAVLTDARGREIGRGGGVFVRSAALLTDTAGYAS</sequence>
<proteinExistence type="predicted"/>
<gene>
    <name evidence="1" type="ORF">FHP90_20020</name>
</gene>
<evidence type="ECO:0008006" key="3">
    <source>
        <dbReference type="Google" id="ProtNLM"/>
    </source>
</evidence>
<name>A0ABY3EVV9_9RHOO</name>
<dbReference type="EMBL" id="VMNJ01000027">
    <property type="protein sequence ID" value="TVO59571.1"/>
    <property type="molecule type" value="Genomic_DNA"/>
</dbReference>
<organism evidence="1 2">
    <name type="scientific">Denitromonas ohlonensis</name>
    <dbReference type="NCBI Taxonomy" id="3078508"/>
    <lineage>
        <taxon>Bacteria</taxon>
        <taxon>Pseudomonadati</taxon>
        <taxon>Pseudomonadota</taxon>
        <taxon>Betaproteobacteria</taxon>
        <taxon>Rhodocyclales</taxon>
        <taxon>Zoogloeaceae</taxon>
        <taxon>Denitromonas</taxon>
    </lineage>
</organism>
<protein>
    <recommendedName>
        <fullName evidence="3">PaaI family thioesterase</fullName>
    </recommendedName>
</protein>
<dbReference type="RefSeq" id="WP_144179879.1">
    <property type="nucleotide sequence ID" value="NZ_VMNJ01000027.1"/>
</dbReference>
<evidence type="ECO:0000313" key="2">
    <source>
        <dbReference type="Proteomes" id="UP000317151"/>
    </source>
</evidence>
<dbReference type="Proteomes" id="UP000317151">
    <property type="component" value="Unassembled WGS sequence"/>
</dbReference>